<proteinExistence type="predicted"/>
<reference evidence="2 3" key="1">
    <citation type="journal article" date="2016" name="Front. Microbiol.">
        <title>Single-Cell (Meta-)Genomics of a Dimorphic Candidatus Thiomargarita nelsonii Reveals Genomic Plasticity.</title>
        <authorList>
            <person name="Flood B.E."/>
            <person name="Fliss P."/>
            <person name="Jones D.S."/>
            <person name="Dick G.J."/>
            <person name="Jain S."/>
            <person name="Kaster A.K."/>
            <person name="Winkel M."/>
            <person name="Mussmann M."/>
            <person name="Bailey J."/>
        </authorList>
    </citation>
    <scope>NUCLEOTIDE SEQUENCE [LARGE SCALE GENOMIC DNA]</scope>
    <source>
        <strain evidence="2">Hydrate Ridge</strain>
    </source>
</reference>
<dbReference type="Gene3D" id="3.40.50.300">
    <property type="entry name" value="P-loop containing nucleotide triphosphate hydrolases"/>
    <property type="match status" value="1"/>
</dbReference>
<dbReference type="CDD" id="cd00267">
    <property type="entry name" value="ABC_ATPase"/>
    <property type="match status" value="1"/>
</dbReference>
<dbReference type="Pfam" id="PF13304">
    <property type="entry name" value="AAA_21"/>
    <property type="match status" value="1"/>
</dbReference>
<dbReference type="InterPro" id="IPR051396">
    <property type="entry name" value="Bact_Antivir_Def_Nuclease"/>
</dbReference>
<protein>
    <recommendedName>
        <fullName evidence="1">AAA+ ATPase domain-containing protein</fullName>
    </recommendedName>
</protein>
<sequence>MYIKEMYISDYKILNDLKIKLQPPPKAKNIVNVIAGINGTGKTSLLESIAKGFAGFISPENLSLTLDAETEKKRDKNDGLQKITESFEKMNGQGPKLIYIASYLIDKFMPVTQLDTEYHFINQLKPEEILGNAEYYIREYILAHERNSYESDPLKRTREAILNFNQYWKEANILTKLHDLDRKHFNRPVFKQKNNDTLVSIDSLSDGERQLYGLIVALMILNPSDSIILIDEPELALHPAWQQIIMSIYAKIGQNNQFIVATHSPQIIARTPIKNLVFLRKNKVSHKIEAMYPKQRPSGIDINSILSEFMGVDFIPQEQVELHQKYRNFVEKHQENLPEAQTIKQQILERESNTSEFMQEMQFMIQLRGE</sequence>
<dbReference type="InterPro" id="IPR003593">
    <property type="entry name" value="AAA+_ATPase"/>
</dbReference>
<dbReference type="SMART" id="SM00382">
    <property type="entry name" value="AAA"/>
    <property type="match status" value="1"/>
</dbReference>
<organism evidence="2 3">
    <name type="scientific">Candidatus Thiomargarita nelsonii</name>
    <dbReference type="NCBI Taxonomy" id="1003181"/>
    <lineage>
        <taxon>Bacteria</taxon>
        <taxon>Pseudomonadati</taxon>
        <taxon>Pseudomonadota</taxon>
        <taxon>Gammaproteobacteria</taxon>
        <taxon>Thiotrichales</taxon>
        <taxon>Thiotrichaceae</taxon>
        <taxon>Thiomargarita</taxon>
    </lineage>
</organism>
<dbReference type="EMBL" id="JSZA02000198">
    <property type="protein sequence ID" value="KHD10033.1"/>
    <property type="molecule type" value="Genomic_DNA"/>
</dbReference>
<keyword evidence="3" id="KW-1185">Reference proteome</keyword>
<feature type="domain" description="AAA+ ATPase" evidence="1">
    <location>
        <begin position="28"/>
        <end position="283"/>
    </location>
</feature>
<name>A0A0A6PHA6_9GAMM</name>
<dbReference type="PANTHER" id="PTHR43581:SF4">
    <property type="entry name" value="ATP_GTP PHOSPHATASE"/>
    <property type="match status" value="1"/>
</dbReference>
<dbReference type="Proteomes" id="UP000030428">
    <property type="component" value="Unassembled WGS sequence"/>
</dbReference>
<accession>A0A0A6PHA6</accession>
<dbReference type="AlphaFoldDB" id="A0A0A6PHA6"/>
<gene>
    <name evidence="2" type="ORF">PN36_29180</name>
</gene>
<evidence type="ECO:0000313" key="2">
    <source>
        <dbReference type="EMBL" id="KHD10033.1"/>
    </source>
</evidence>
<evidence type="ECO:0000313" key="3">
    <source>
        <dbReference type="Proteomes" id="UP000030428"/>
    </source>
</evidence>
<dbReference type="GO" id="GO:0016887">
    <property type="term" value="F:ATP hydrolysis activity"/>
    <property type="evidence" value="ECO:0007669"/>
    <property type="project" value="InterPro"/>
</dbReference>
<dbReference type="SUPFAM" id="SSF52540">
    <property type="entry name" value="P-loop containing nucleoside triphosphate hydrolases"/>
    <property type="match status" value="1"/>
</dbReference>
<comment type="caution">
    <text evidence="2">The sequence shown here is derived from an EMBL/GenBank/DDBJ whole genome shotgun (WGS) entry which is preliminary data.</text>
</comment>
<dbReference type="GO" id="GO:0005524">
    <property type="term" value="F:ATP binding"/>
    <property type="evidence" value="ECO:0007669"/>
    <property type="project" value="InterPro"/>
</dbReference>
<dbReference type="InterPro" id="IPR027417">
    <property type="entry name" value="P-loop_NTPase"/>
</dbReference>
<dbReference type="PANTHER" id="PTHR43581">
    <property type="entry name" value="ATP/GTP PHOSPHATASE"/>
    <property type="match status" value="1"/>
</dbReference>
<evidence type="ECO:0000259" key="1">
    <source>
        <dbReference type="SMART" id="SM00382"/>
    </source>
</evidence>
<dbReference type="InterPro" id="IPR003959">
    <property type="entry name" value="ATPase_AAA_core"/>
</dbReference>